<evidence type="ECO:0000259" key="12">
    <source>
        <dbReference type="Pfam" id="PF02931"/>
    </source>
</evidence>
<organism evidence="15 17">
    <name type="scientific">Dracunculus medinensis</name>
    <name type="common">Guinea worm</name>
    <dbReference type="NCBI Taxonomy" id="318479"/>
    <lineage>
        <taxon>Eukaryota</taxon>
        <taxon>Metazoa</taxon>
        <taxon>Ecdysozoa</taxon>
        <taxon>Nematoda</taxon>
        <taxon>Chromadorea</taxon>
        <taxon>Rhabditida</taxon>
        <taxon>Spirurina</taxon>
        <taxon>Dracunculoidea</taxon>
        <taxon>Dracunculidae</taxon>
        <taxon>Dracunculus</taxon>
    </lineage>
</organism>
<dbReference type="SUPFAM" id="SSF90112">
    <property type="entry name" value="Neurotransmitter-gated ion-channel transmembrane pore"/>
    <property type="match status" value="1"/>
</dbReference>
<keyword evidence="3" id="KW-0813">Transport</keyword>
<evidence type="ECO:0000256" key="6">
    <source>
        <dbReference type="ARBA" id="ARBA00022729"/>
    </source>
</evidence>
<evidence type="ECO:0000313" key="17">
    <source>
        <dbReference type="WBParaSite" id="DME_0000459101-mRNA-1"/>
    </source>
</evidence>
<dbReference type="FunFam" id="1.20.58.390:FF:000055">
    <property type="entry name" value="Ligand-Gated ion Channel"/>
    <property type="match status" value="1"/>
</dbReference>
<feature type="domain" description="Neurotransmitter-gated ion-channel transmembrane" evidence="13">
    <location>
        <begin position="101"/>
        <end position="190"/>
    </location>
</feature>
<keyword evidence="8" id="KW-0406">Ion transport</keyword>
<evidence type="ECO:0000256" key="3">
    <source>
        <dbReference type="ARBA" id="ARBA00022448"/>
    </source>
</evidence>
<evidence type="ECO:0000256" key="5">
    <source>
        <dbReference type="ARBA" id="ARBA00022692"/>
    </source>
</evidence>
<dbReference type="Gene3D" id="2.70.170.10">
    <property type="entry name" value="Neurotransmitter-gated ion-channel ligand-binding domain"/>
    <property type="match status" value="1"/>
</dbReference>
<sequence>MDIRLYLKPNCQLVLCKYPHDSQTCKLKISSFGFGQDLVRLHWFDEIDDAIKMNKKVKLPELYIVGYTKHICNGMRKSGNFSCLEARFHMKRTISYHLSHTYIPTAMCVIFSWISVWLPEEFVEGRVFLSLTVFLTLSAESGSTKEILPKVSYMKAIDIWYGFTTAFVFATMLQSLFVISLEHNGKELRKKIESNEMHIPHYKLLMLYQKAKLRSTLARMLDKYCKVLYPVIFIIFVIIYIFVITDGEENKCIR</sequence>
<dbReference type="Proteomes" id="UP000274756">
    <property type="component" value="Unassembled WGS sequence"/>
</dbReference>
<feature type="transmembrane region" description="Helical" evidence="11">
    <location>
        <begin position="227"/>
        <end position="245"/>
    </location>
</feature>
<dbReference type="InterPro" id="IPR018000">
    <property type="entry name" value="Neurotransmitter_ion_chnl_CS"/>
</dbReference>
<evidence type="ECO:0000256" key="8">
    <source>
        <dbReference type="ARBA" id="ARBA00023065"/>
    </source>
</evidence>
<accession>A0A0N4UBK7</accession>
<protein>
    <submittedName>
        <fullName evidence="17">Neur_chan_memb domain-containing protein</fullName>
    </submittedName>
</protein>
<evidence type="ECO:0000256" key="9">
    <source>
        <dbReference type="ARBA" id="ARBA00023136"/>
    </source>
</evidence>
<dbReference type="Gene3D" id="1.20.58.390">
    <property type="entry name" value="Neurotransmitter-gated ion-channel transmembrane domain"/>
    <property type="match status" value="1"/>
</dbReference>
<name>A0A0N4UBK7_DRAME</name>
<dbReference type="GO" id="GO:0004888">
    <property type="term" value="F:transmembrane signaling receptor activity"/>
    <property type="evidence" value="ECO:0007669"/>
    <property type="project" value="InterPro"/>
</dbReference>
<comment type="subcellular location">
    <subcellularLocation>
        <location evidence="2">Cell membrane</location>
    </subcellularLocation>
    <subcellularLocation>
        <location evidence="1">Membrane</location>
        <topology evidence="1">Multi-pass membrane protein</topology>
    </subcellularLocation>
</comment>
<dbReference type="GO" id="GO:0005230">
    <property type="term" value="F:extracellular ligand-gated monoatomic ion channel activity"/>
    <property type="evidence" value="ECO:0007669"/>
    <property type="project" value="InterPro"/>
</dbReference>
<keyword evidence="6" id="KW-0732">Signal</keyword>
<feature type="domain" description="Neurotransmitter-gated ion-channel ligand-binding" evidence="12">
    <location>
        <begin position="3"/>
        <end position="92"/>
    </location>
</feature>
<proteinExistence type="predicted"/>
<dbReference type="InterPro" id="IPR036719">
    <property type="entry name" value="Neuro-gated_channel_TM_sf"/>
</dbReference>
<keyword evidence="10" id="KW-0407">Ion channel</keyword>
<dbReference type="EMBL" id="UYYG01001169">
    <property type="protein sequence ID" value="VDN58501.1"/>
    <property type="molecule type" value="Genomic_DNA"/>
</dbReference>
<dbReference type="AlphaFoldDB" id="A0A0N4UBK7"/>
<keyword evidence="16" id="KW-1185">Reference proteome</keyword>
<evidence type="ECO:0000256" key="1">
    <source>
        <dbReference type="ARBA" id="ARBA00004141"/>
    </source>
</evidence>
<keyword evidence="7 11" id="KW-1133">Transmembrane helix</keyword>
<evidence type="ECO:0000256" key="4">
    <source>
        <dbReference type="ARBA" id="ARBA00022475"/>
    </source>
</evidence>
<dbReference type="WBParaSite" id="DME_0000459101-mRNA-1">
    <property type="protein sequence ID" value="DME_0000459101-mRNA-1"/>
    <property type="gene ID" value="DME_0000459101"/>
</dbReference>
<dbReference type="InterPro" id="IPR006201">
    <property type="entry name" value="Neur_channel"/>
</dbReference>
<gene>
    <name evidence="14" type="ORF">DME_LOCUS8474</name>
</gene>
<feature type="transmembrane region" description="Helical" evidence="11">
    <location>
        <begin position="159"/>
        <end position="181"/>
    </location>
</feature>
<evidence type="ECO:0000256" key="10">
    <source>
        <dbReference type="ARBA" id="ARBA00023303"/>
    </source>
</evidence>
<dbReference type="InterPro" id="IPR038050">
    <property type="entry name" value="Neuro_actylchol_rec"/>
</dbReference>
<dbReference type="PRINTS" id="PR00253">
    <property type="entry name" value="GABAARECEPTR"/>
</dbReference>
<evidence type="ECO:0000313" key="15">
    <source>
        <dbReference type="Proteomes" id="UP000038040"/>
    </source>
</evidence>
<dbReference type="PANTHER" id="PTHR18945">
    <property type="entry name" value="NEUROTRANSMITTER GATED ION CHANNEL"/>
    <property type="match status" value="1"/>
</dbReference>
<evidence type="ECO:0000313" key="14">
    <source>
        <dbReference type="EMBL" id="VDN58501.1"/>
    </source>
</evidence>
<keyword evidence="4" id="KW-1003">Cell membrane</keyword>
<dbReference type="InterPro" id="IPR036734">
    <property type="entry name" value="Neur_chan_lig-bd_sf"/>
</dbReference>
<dbReference type="Pfam" id="PF02932">
    <property type="entry name" value="Neur_chan_memb"/>
    <property type="match status" value="1"/>
</dbReference>
<evidence type="ECO:0000256" key="7">
    <source>
        <dbReference type="ARBA" id="ARBA00022989"/>
    </source>
</evidence>
<reference evidence="17" key="1">
    <citation type="submission" date="2017-02" db="UniProtKB">
        <authorList>
            <consortium name="WormBaseParasite"/>
        </authorList>
    </citation>
    <scope>IDENTIFICATION</scope>
</reference>
<dbReference type="STRING" id="318479.A0A0N4UBK7"/>
<evidence type="ECO:0000313" key="16">
    <source>
        <dbReference type="Proteomes" id="UP000274756"/>
    </source>
</evidence>
<dbReference type="PROSITE" id="PS00236">
    <property type="entry name" value="NEUROTR_ION_CHANNEL"/>
    <property type="match status" value="1"/>
</dbReference>
<reference evidence="14 16" key="2">
    <citation type="submission" date="2018-11" db="EMBL/GenBank/DDBJ databases">
        <authorList>
            <consortium name="Pathogen Informatics"/>
        </authorList>
    </citation>
    <scope>NUCLEOTIDE SEQUENCE [LARGE SCALE GENOMIC DNA]</scope>
</reference>
<dbReference type="InterPro" id="IPR006202">
    <property type="entry name" value="Neur_chan_lig-bd"/>
</dbReference>
<dbReference type="InterPro" id="IPR006029">
    <property type="entry name" value="Neurotrans-gated_channel_TM"/>
</dbReference>
<evidence type="ECO:0000256" key="2">
    <source>
        <dbReference type="ARBA" id="ARBA00004236"/>
    </source>
</evidence>
<dbReference type="InterPro" id="IPR006028">
    <property type="entry name" value="GABAA/Glycine_rcpt"/>
</dbReference>
<evidence type="ECO:0000256" key="11">
    <source>
        <dbReference type="SAM" id="Phobius"/>
    </source>
</evidence>
<keyword evidence="9 11" id="KW-0472">Membrane</keyword>
<evidence type="ECO:0000259" key="13">
    <source>
        <dbReference type="Pfam" id="PF02932"/>
    </source>
</evidence>
<dbReference type="CDD" id="cd19049">
    <property type="entry name" value="LGIC_TM_anion"/>
    <property type="match status" value="1"/>
</dbReference>
<dbReference type="Pfam" id="PF02931">
    <property type="entry name" value="Neur_chan_LBD"/>
    <property type="match status" value="1"/>
</dbReference>
<dbReference type="Proteomes" id="UP000038040">
    <property type="component" value="Unplaced"/>
</dbReference>
<dbReference type="GO" id="GO:0005886">
    <property type="term" value="C:plasma membrane"/>
    <property type="evidence" value="ECO:0007669"/>
    <property type="project" value="UniProtKB-SubCell"/>
</dbReference>
<dbReference type="SUPFAM" id="SSF63712">
    <property type="entry name" value="Nicotinic receptor ligand binding domain-like"/>
    <property type="match status" value="1"/>
</dbReference>
<keyword evidence="5 11" id="KW-0812">Transmembrane</keyword>
<dbReference type="OrthoDB" id="442503at2759"/>
<feature type="transmembrane region" description="Helical" evidence="11">
    <location>
        <begin position="97"/>
        <end position="118"/>
    </location>
</feature>